<name>A0A5P8VST6_9NOSO</name>
<reference evidence="1 2" key="1">
    <citation type="submission" date="2019-10" db="EMBL/GenBank/DDBJ databases">
        <title>Genomic and transcriptomic insights into the perfect genentic adaptation of a filamentous nitrogen-fixing cyanobacterium to rice fields.</title>
        <authorList>
            <person name="Chen Z."/>
        </authorList>
    </citation>
    <scope>NUCLEOTIDE SEQUENCE [LARGE SCALE GENOMIC DNA]</scope>
    <source>
        <strain evidence="1">CCNUC1</strain>
    </source>
</reference>
<protein>
    <submittedName>
        <fullName evidence="1">Uncharacterized protein</fullName>
    </submittedName>
</protein>
<dbReference type="KEGG" id="nsh:GXM_00890"/>
<dbReference type="Proteomes" id="UP000326678">
    <property type="component" value="Chromosome Gxm1"/>
</dbReference>
<evidence type="ECO:0000313" key="1">
    <source>
        <dbReference type="EMBL" id="QFS43417.1"/>
    </source>
</evidence>
<gene>
    <name evidence="1" type="ORF">GXM_00890</name>
</gene>
<sequence>MGRLAVGCVSDSITHRKSVNNHKYDALHSVNAPYKIGDRTNSILAN</sequence>
<dbReference type="EMBL" id="CP045226">
    <property type="protein sequence ID" value="QFS43417.1"/>
    <property type="molecule type" value="Genomic_DNA"/>
</dbReference>
<accession>A0A5P8VST6</accession>
<proteinExistence type="predicted"/>
<organism evidence="1 2">
    <name type="scientific">Nostoc sphaeroides CCNUC1</name>
    <dbReference type="NCBI Taxonomy" id="2653204"/>
    <lineage>
        <taxon>Bacteria</taxon>
        <taxon>Bacillati</taxon>
        <taxon>Cyanobacteriota</taxon>
        <taxon>Cyanophyceae</taxon>
        <taxon>Nostocales</taxon>
        <taxon>Nostocaceae</taxon>
        <taxon>Nostoc</taxon>
    </lineage>
</organism>
<dbReference type="AlphaFoldDB" id="A0A5P8VST6"/>
<evidence type="ECO:0000313" key="2">
    <source>
        <dbReference type="Proteomes" id="UP000326678"/>
    </source>
</evidence>
<keyword evidence="2" id="KW-1185">Reference proteome</keyword>